<dbReference type="InterPro" id="IPR001851">
    <property type="entry name" value="ABC_transp_permease"/>
</dbReference>
<comment type="caution">
    <text evidence="8">The sequence shown here is derived from an EMBL/GenBank/DDBJ whole genome shotgun (WGS) entry which is preliminary data.</text>
</comment>
<feature type="transmembrane region" description="Helical" evidence="7">
    <location>
        <begin position="225"/>
        <end position="248"/>
    </location>
</feature>
<evidence type="ECO:0000256" key="7">
    <source>
        <dbReference type="SAM" id="Phobius"/>
    </source>
</evidence>
<name>A0ABQ4NC80_9BACL</name>
<evidence type="ECO:0000313" key="8">
    <source>
        <dbReference type="EMBL" id="GIQ65834.1"/>
    </source>
</evidence>
<reference evidence="8 9" key="1">
    <citation type="submission" date="2021-04" db="EMBL/GenBank/DDBJ databases">
        <title>Draft genome sequence of Paenibacillus cisolokensis, LC2-13A.</title>
        <authorList>
            <person name="Uke A."/>
            <person name="Chhe C."/>
            <person name="Baramee S."/>
            <person name="Kosugi A."/>
        </authorList>
    </citation>
    <scope>NUCLEOTIDE SEQUENCE [LARGE SCALE GENOMIC DNA]</scope>
    <source>
        <strain evidence="8 9">LC2-13A</strain>
    </source>
</reference>
<keyword evidence="3 7" id="KW-0812">Transmembrane</keyword>
<dbReference type="PANTHER" id="PTHR32196:SF69">
    <property type="entry name" value="BRANCHED-CHAIN AMINO ACID TRANSPORT SYSTEM, PERMEASE PROTEIN"/>
    <property type="match status" value="1"/>
</dbReference>
<feature type="transmembrane region" description="Helical" evidence="7">
    <location>
        <begin position="85"/>
        <end position="105"/>
    </location>
</feature>
<comment type="subcellular location">
    <subcellularLocation>
        <location evidence="1">Cell membrane</location>
        <topology evidence="1">Multi-pass membrane protein</topology>
    </subcellularLocation>
</comment>
<gene>
    <name evidence="8" type="ORF">PACILC2_44020</name>
</gene>
<dbReference type="Proteomes" id="UP000680304">
    <property type="component" value="Unassembled WGS sequence"/>
</dbReference>
<proteinExistence type="predicted"/>
<evidence type="ECO:0008006" key="10">
    <source>
        <dbReference type="Google" id="ProtNLM"/>
    </source>
</evidence>
<protein>
    <recommendedName>
        <fullName evidence="10">ABC transporter permease</fullName>
    </recommendedName>
</protein>
<keyword evidence="4 7" id="KW-1133">Transmembrane helix</keyword>
<accession>A0ABQ4NC80</accession>
<organism evidence="8 9">
    <name type="scientific">Paenibacillus cisolokensis</name>
    <dbReference type="NCBI Taxonomy" id="1658519"/>
    <lineage>
        <taxon>Bacteria</taxon>
        <taxon>Bacillati</taxon>
        <taxon>Bacillota</taxon>
        <taxon>Bacilli</taxon>
        <taxon>Bacillales</taxon>
        <taxon>Paenibacillaceae</taxon>
        <taxon>Paenibacillus</taxon>
    </lineage>
</organism>
<evidence type="ECO:0000313" key="9">
    <source>
        <dbReference type="Proteomes" id="UP000680304"/>
    </source>
</evidence>
<dbReference type="PANTHER" id="PTHR32196">
    <property type="entry name" value="ABC TRANSPORTER PERMEASE PROTEIN YPHD-RELATED-RELATED"/>
    <property type="match status" value="1"/>
</dbReference>
<evidence type="ECO:0000256" key="5">
    <source>
        <dbReference type="ARBA" id="ARBA00023136"/>
    </source>
</evidence>
<keyword evidence="9" id="KW-1185">Reference proteome</keyword>
<feature type="transmembrane region" description="Helical" evidence="7">
    <location>
        <begin position="117"/>
        <end position="138"/>
    </location>
</feature>
<feature type="transmembrane region" description="Helical" evidence="7">
    <location>
        <begin position="254"/>
        <end position="273"/>
    </location>
</feature>
<feature type="transmembrane region" description="Helical" evidence="7">
    <location>
        <begin position="57"/>
        <end position="78"/>
    </location>
</feature>
<evidence type="ECO:0000256" key="2">
    <source>
        <dbReference type="ARBA" id="ARBA00022475"/>
    </source>
</evidence>
<evidence type="ECO:0000256" key="6">
    <source>
        <dbReference type="SAM" id="MobiDB-lite"/>
    </source>
</evidence>
<feature type="region of interest" description="Disordered" evidence="6">
    <location>
        <begin position="305"/>
        <end position="434"/>
    </location>
</feature>
<sequence>MVQITGALELGLLYALMALGVYITFRILDFPDLTVDGSFTTGGAIAAVLITKDVSPWLATIAAFAGGMLAGACTGLLHTKGKINGLLSGILMMIALYSINTRIMGVPNISLIGVDTVFSGISVLVMMPIVVVLIKLLLDGFLHTDLGLALRATGDNERMIRSLGANTDTTKIIGVSLSNGLVALSGALIVQQSGFADISMGIGMIVIGLASVIIGEAITGARKVFWVTLAVVIGSIVYRLVVALALRVEWLEAYDVKLITAVIVIFALVFPSMQRSVSQKRRHANVRPSCWARAGSRMREGNADAGNFERIEAVQSRNGRREDRPGRYPPSSESGRFRHHCRQQRSGQIDADEYDFGRAEAGYGGNPDRRAEHYGASGVQAEQLDRPRLSGPDGRNGAAYDDRGKPGDGLPARTEPRFALRRQPEEARDVPRSA</sequence>
<keyword evidence="2" id="KW-1003">Cell membrane</keyword>
<evidence type="ECO:0000256" key="3">
    <source>
        <dbReference type="ARBA" id="ARBA00022692"/>
    </source>
</evidence>
<dbReference type="Pfam" id="PF02653">
    <property type="entry name" value="BPD_transp_2"/>
    <property type="match status" value="1"/>
</dbReference>
<feature type="transmembrane region" description="Helical" evidence="7">
    <location>
        <begin position="172"/>
        <end position="192"/>
    </location>
</feature>
<evidence type="ECO:0000256" key="4">
    <source>
        <dbReference type="ARBA" id="ARBA00022989"/>
    </source>
</evidence>
<feature type="compositionally biased region" description="Basic and acidic residues" evidence="6">
    <location>
        <begin position="414"/>
        <end position="434"/>
    </location>
</feature>
<feature type="transmembrane region" description="Helical" evidence="7">
    <location>
        <begin position="198"/>
        <end position="218"/>
    </location>
</feature>
<dbReference type="CDD" id="cd06574">
    <property type="entry name" value="TM_PBP1_branched-chain-AA_like"/>
    <property type="match status" value="1"/>
</dbReference>
<dbReference type="EMBL" id="BOVJ01000155">
    <property type="protein sequence ID" value="GIQ65834.1"/>
    <property type="molecule type" value="Genomic_DNA"/>
</dbReference>
<keyword evidence="5 7" id="KW-0472">Membrane</keyword>
<evidence type="ECO:0000256" key="1">
    <source>
        <dbReference type="ARBA" id="ARBA00004651"/>
    </source>
</evidence>
<feature type="transmembrane region" description="Helical" evidence="7">
    <location>
        <begin position="7"/>
        <end position="28"/>
    </location>
</feature>